<comment type="similarity">
    <text evidence="6">Belongs to the THI4 family.</text>
</comment>
<keyword evidence="2 6" id="KW-0479">Metal-binding</keyword>
<keyword evidence="1 6" id="KW-0808">Transferase</keyword>
<comment type="caution">
    <text evidence="6">Lacks conserved residue(s) required for the propagation of feature annotation.</text>
</comment>
<comment type="pathway">
    <text evidence="6">Cofactor biosynthesis; thiamine diphosphate biosynthesis.</text>
</comment>
<dbReference type="PANTHER" id="PTHR43422:SF3">
    <property type="entry name" value="THIAMINE THIAZOLE SYNTHASE"/>
    <property type="match status" value="1"/>
</dbReference>
<dbReference type="EMBL" id="NDHY01000001">
    <property type="protein sequence ID" value="RII01044.1"/>
    <property type="molecule type" value="Genomic_DNA"/>
</dbReference>
<feature type="binding site" evidence="6">
    <location>
        <position position="163"/>
    </location>
    <ligand>
        <name>NAD(+)</name>
        <dbReference type="ChEBI" id="CHEBI:57540"/>
        <note>ligand shared between two adjacent protomers</note>
    </ligand>
</feature>
<dbReference type="AlphaFoldDB" id="A0A399FXU8"/>
<dbReference type="SUPFAM" id="SSF51905">
    <property type="entry name" value="FAD/NAD(P)-binding domain"/>
    <property type="match status" value="1"/>
</dbReference>
<gene>
    <name evidence="6" type="primary">thi4</name>
    <name evidence="7" type="ORF">B9J77_00465</name>
</gene>
<feature type="binding site" description="in other chain" evidence="6">
    <location>
        <begin position="59"/>
        <end position="60"/>
    </location>
    <ligand>
        <name>NAD(+)</name>
        <dbReference type="ChEBI" id="CHEBI:57540"/>
        <note>ligand shared between two adjacent protomers</note>
    </ligand>
</feature>
<comment type="caution">
    <text evidence="7">The sequence shown here is derived from an EMBL/GenBank/DDBJ whole genome shotgun (WGS) entry which is preliminary data.</text>
</comment>
<keyword evidence="3 6" id="KW-0784">Thiamine biosynthesis</keyword>
<dbReference type="GO" id="GO:0016763">
    <property type="term" value="F:pentosyltransferase activity"/>
    <property type="evidence" value="ECO:0007669"/>
    <property type="project" value="UniProtKB-UniRule"/>
</dbReference>
<dbReference type="NCBIfam" id="TIGR00292">
    <property type="entry name" value="sulfide-dependent adenosine diphosphate thiazole synthase"/>
    <property type="match status" value="1"/>
</dbReference>
<comment type="catalytic activity">
    <reaction evidence="6">
        <text>hydrogen sulfide + glycine + NAD(+) = ADP-5-ethyl-4-methylthiazole-2-carboxylate + nicotinamide + 3 H2O + H(+)</text>
        <dbReference type="Rhea" id="RHEA:55704"/>
        <dbReference type="ChEBI" id="CHEBI:15377"/>
        <dbReference type="ChEBI" id="CHEBI:15378"/>
        <dbReference type="ChEBI" id="CHEBI:17154"/>
        <dbReference type="ChEBI" id="CHEBI:29919"/>
        <dbReference type="ChEBI" id="CHEBI:57305"/>
        <dbReference type="ChEBI" id="CHEBI:57540"/>
        <dbReference type="ChEBI" id="CHEBI:139151"/>
        <dbReference type="EC" id="2.4.2.59"/>
    </reaction>
</comment>
<evidence type="ECO:0000256" key="1">
    <source>
        <dbReference type="ARBA" id="ARBA00022679"/>
    </source>
</evidence>
<feature type="binding site" description="in other chain" evidence="6">
    <location>
        <position position="67"/>
    </location>
    <ligand>
        <name>NAD(+)</name>
        <dbReference type="ChEBI" id="CHEBI:57540"/>
        <note>ligand shared between two adjacent protomers</note>
    </ligand>
</feature>
<feature type="binding site" description="in other chain" evidence="6">
    <location>
        <position position="178"/>
    </location>
    <ligand>
        <name>Fe cation</name>
        <dbReference type="ChEBI" id="CHEBI:24875"/>
        <note>ligand shared between two adjacent protomers</note>
    </ligand>
</feature>
<feature type="binding site" evidence="6">
    <location>
        <position position="163"/>
    </location>
    <ligand>
        <name>Fe cation</name>
        <dbReference type="ChEBI" id="CHEBI:24875"/>
        <note>ligand shared between two adjacent protomers</note>
    </ligand>
</feature>
<dbReference type="InterPro" id="IPR022828">
    <property type="entry name" value="Thi4_prok"/>
</dbReference>
<dbReference type="HAMAP" id="MF_00304">
    <property type="entry name" value="Thi4"/>
    <property type="match status" value="1"/>
</dbReference>
<dbReference type="InterPro" id="IPR002922">
    <property type="entry name" value="Thi4_fam"/>
</dbReference>
<name>A0A399FXU8_UNCN2</name>
<sequence length="259" mass="27752">MEKFSPVGEKDVTRAIVAEFAKQFDDYVESDCIIVGGGPSGLMAGRNLARAGKKVFIVERNNYLGGGFWIGGYLMNKVTVRHPGERVLDELGIPYKVASKGLLVADGPHACSKLIASACDSGVKFANMTIFEDLVLKGDGRVFGVVINWTPVTALPREITCVDPVAIEATIVIDATGHDAQVVKKLEERGLIKTKGFGAMWVERSEDLIMEHTGEVHPGLIVTGMAVSTTYGLPRMGPTFGGMLLSGEKAAEIALEKLT</sequence>
<dbReference type="Gene3D" id="3.50.50.60">
    <property type="entry name" value="FAD/NAD(P)-binding domain"/>
    <property type="match status" value="1"/>
</dbReference>
<keyword evidence="4 6" id="KW-0408">Iron</keyword>
<dbReference type="GO" id="GO:0052837">
    <property type="term" value="P:thiazole biosynthetic process"/>
    <property type="evidence" value="ECO:0007669"/>
    <property type="project" value="UniProtKB-UniRule"/>
</dbReference>
<evidence type="ECO:0000313" key="8">
    <source>
        <dbReference type="Proteomes" id="UP000266287"/>
    </source>
</evidence>
<feature type="binding site" evidence="6">
    <location>
        <position position="235"/>
    </location>
    <ligand>
        <name>glycine</name>
        <dbReference type="ChEBI" id="CHEBI:57305"/>
    </ligand>
</feature>
<dbReference type="Pfam" id="PF01946">
    <property type="entry name" value="Thi4"/>
    <property type="match status" value="1"/>
</dbReference>
<dbReference type="GO" id="GO:0009228">
    <property type="term" value="P:thiamine biosynthetic process"/>
    <property type="evidence" value="ECO:0007669"/>
    <property type="project" value="UniProtKB-KW"/>
</dbReference>
<evidence type="ECO:0000256" key="4">
    <source>
        <dbReference type="ARBA" id="ARBA00023004"/>
    </source>
</evidence>
<dbReference type="PRINTS" id="PR00411">
    <property type="entry name" value="PNDRDTASEI"/>
</dbReference>
<evidence type="ECO:0000256" key="6">
    <source>
        <dbReference type="HAMAP-Rule" id="MF_00304"/>
    </source>
</evidence>
<dbReference type="EC" id="2.4.2.59" evidence="6"/>
<keyword evidence="5 6" id="KW-0520">NAD</keyword>
<comment type="function">
    <text evidence="6">Involved in the biosynthesis of the thiazole moiety of thiamine. Catalyzes the conversion of NAD and glycine to adenosine diphosphate 5-(2-hydroxyethyl)-4-methylthiazole-2-carboxylate (ADT), an adenylated thiazole intermediate, using free sulfide as a source of sulfur.</text>
</comment>
<reference evidence="7 8" key="1">
    <citation type="submission" date="2018-08" db="EMBL/GenBank/DDBJ databases">
        <title>Draft genome of candidate division NPL-UPA2 bacterium Unc8 that adapted to ultra-basic serpentinizing groundwater.</title>
        <authorList>
            <person name="Ishii S."/>
            <person name="Suzuki S."/>
            <person name="Nealson K.H."/>
        </authorList>
    </citation>
    <scope>NUCLEOTIDE SEQUENCE [LARGE SCALE GENOMIC DNA]</scope>
    <source>
        <strain evidence="7">Unc8</strain>
    </source>
</reference>
<evidence type="ECO:0000256" key="5">
    <source>
        <dbReference type="ARBA" id="ARBA00023027"/>
    </source>
</evidence>
<proteinExistence type="inferred from homology"/>
<evidence type="ECO:0000256" key="2">
    <source>
        <dbReference type="ARBA" id="ARBA00022723"/>
    </source>
</evidence>
<protein>
    <recommendedName>
        <fullName evidence="6">Thiamine thiazole synthase</fullName>
        <ecNumber evidence="6">2.4.2.59</ecNumber>
    </recommendedName>
</protein>
<dbReference type="InterPro" id="IPR036188">
    <property type="entry name" value="FAD/NAD-bd_sf"/>
</dbReference>
<evidence type="ECO:0000313" key="7">
    <source>
        <dbReference type="EMBL" id="RII01044.1"/>
    </source>
</evidence>
<dbReference type="PANTHER" id="PTHR43422">
    <property type="entry name" value="THIAMINE THIAZOLE SYNTHASE"/>
    <property type="match status" value="1"/>
</dbReference>
<feature type="binding site" description="in other chain" evidence="6">
    <location>
        <position position="225"/>
    </location>
    <ligand>
        <name>NAD(+)</name>
        <dbReference type="ChEBI" id="CHEBI:57540"/>
        <note>ligand shared between two adjacent protomers</note>
    </ligand>
</feature>
<dbReference type="Proteomes" id="UP000266287">
    <property type="component" value="Unassembled WGS sequence"/>
</dbReference>
<dbReference type="GO" id="GO:0005506">
    <property type="term" value="F:iron ion binding"/>
    <property type="evidence" value="ECO:0007669"/>
    <property type="project" value="UniProtKB-UniRule"/>
</dbReference>
<dbReference type="UniPathway" id="UPA00060"/>
<dbReference type="GO" id="GO:0009229">
    <property type="term" value="P:thiamine diphosphate biosynthetic process"/>
    <property type="evidence" value="ECO:0007669"/>
    <property type="project" value="UniProtKB-UniRule"/>
</dbReference>
<comment type="cofactor">
    <cofactor evidence="6">
        <name>Fe(2+)</name>
        <dbReference type="ChEBI" id="CHEBI:29033"/>
    </cofactor>
</comment>
<feature type="binding site" description="in other chain" evidence="6">
    <location>
        <position position="40"/>
    </location>
    <ligand>
        <name>NAD(+)</name>
        <dbReference type="ChEBI" id="CHEBI:57540"/>
        <note>ligand shared between two adjacent protomers</note>
    </ligand>
</feature>
<comment type="subunit">
    <text evidence="6">Homooctamer; tetramer of dimers.</text>
</comment>
<organism evidence="7 8">
    <name type="scientific">candidate division NPL-UPA2 bacterium Unc8</name>
    <dbReference type="NCBI Taxonomy" id="1980939"/>
    <lineage>
        <taxon>Bacteria</taxon>
    </lineage>
</organism>
<evidence type="ECO:0000256" key="3">
    <source>
        <dbReference type="ARBA" id="ARBA00022977"/>
    </source>
</evidence>
<accession>A0A399FXU8</accession>